<keyword evidence="2 4" id="KW-0560">Oxidoreductase</keyword>
<dbReference type="GO" id="GO:0004029">
    <property type="term" value="F:aldehyde dehydrogenase (NAD+) activity"/>
    <property type="evidence" value="ECO:0007669"/>
    <property type="project" value="TreeGrafter"/>
</dbReference>
<dbReference type="InterPro" id="IPR016162">
    <property type="entry name" value="Ald_DH_N"/>
</dbReference>
<evidence type="ECO:0000313" key="9">
    <source>
        <dbReference type="EMBL" id="KAL0490153.1"/>
    </source>
</evidence>
<evidence type="ECO:0000256" key="6">
    <source>
        <dbReference type="PROSITE-ProRule" id="PRU10007"/>
    </source>
</evidence>
<comment type="caution">
    <text evidence="9">The sequence shown here is derived from an EMBL/GenBank/DDBJ whole genome shotgun (WGS) entry which is preliminary data.</text>
</comment>
<evidence type="ECO:0000256" key="5">
    <source>
        <dbReference type="PIRSR" id="PIRSR036492-1"/>
    </source>
</evidence>
<proteinExistence type="inferred from homology"/>
<dbReference type="Gene3D" id="3.40.605.10">
    <property type="entry name" value="Aldehyde Dehydrogenase, Chain A, domain 1"/>
    <property type="match status" value="1"/>
</dbReference>
<dbReference type="AlphaFoldDB" id="A0AAW2ZLD2"/>
<dbReference type="InterPro" id="IPR015590">
    <property type="entry name" value="Aldehyde_DH_dom"/>
</dbReference>
<feature type="domain" description="Aldehyde dehydrogenase" evidence="8">
    <location>
        <begin position="13"/>
        <end position="435"/>
    </location>
</feature>
<comment type="similarity">
    <text evidence="1 4 7">Belongs to the aldehyde dehydrogenase family.</text>
</comment>
<dbReference type="EMBL" id="JAOPGA020001646">
    <property type="protein sequence ID" value="KAL0490153.1"/>
    <property type="molecule type" value="Genomic_DNA"/>
</dbReference>
<dbReference type="FunFam" id="3.40.309.10:FF:000003">
    <property type="entry name" value="Aldehyde dehydrogenase"/>
    <property type="match status" value="1"/>
</dbReference>
<dbReference type="InterPro" id="IPR029510">
    <property type="entry name" value="Ald_DH_CS_GLU"/>
</dbReference>
<organism evidence="9 10">
    <name type="scientific">Acrasis kona</name>
    <dbReference type="NCBI Taxonomy" id="1008807"/>
    <lineage>
        <taxon>Eukaryota</taxon>
        <taxon>Discoba</taxon>
        <taxon>Heterolobosea</taxon>
        <taxon>Tetramitia</taxon>
        <taxon>Eutetramitia</taxon>
        <taxon>Acrasidae</taxon>
        <taxon>Acrasis</taxon>
    </lineage>
</organism>
<dbReference type="GO" id="GO:0005737">
    <property type="term" value="C:cytoplasm"/>
    <property type="evidence" value="ECO:0007669"/>
    <property type="project" value="TreeGrafter"/>
</dbReference>
<keyword evidence="10" id="KW-1185">Reference proteome</keyword>
<protein>
    <recommendedName>
        <fullName evidence="4">Aldehyde dehydrogenase</fullName>
    </recommendedName>
</protein>
<dbReference type="FunFam" id="3.40.605.10:FF:000004">
    <property type="entry name" value="Aldehyde dehydrogenase"/>
    <property type="match status" value="1"/>
</dbReference>
<keyword evidence="3" id="KW-0520">NAD</keyword>
<dbReference type="PANTHER" id="PTHR43570:SF16">
    <property type="entry name" value="ALDEHYDE DEHYDROGENASE TYPE III, ISOFORM Q"/>
    <property type="match status" value="1"/>
</dbReference>
<name>A0AAW2ZLD2_9EUKA</name>
<evidence type="ECO:0000256" key="1">
    <source>
        <dbReference type="ARBA" id="ARBA00009986"/>
    </source>
</evidence>
<dbReference type="InterPro" id="IPR012394">
    <property type="entry name" value="Aldehyde_DH_NAD(P)"/>
</dbReference>
<evidence type="ECO:0000256" key="4">
    <source>
        <dbReference type="PIRNR" id="PIRNR036492"/>
    </source>
</evidence>
<dbReference type="InterPro" id="IPR016161">
    <property type="entry name" value="Ald_DH/histidinol_DH"/>
</dbReference>
<feature type="active site" evidence="5 6">
    <location>
        <position position="215"/>
    </location>
</feature>
<dbReference type="PANTHER" id="PTHR43570">
    <property type="entry name" value="ALDEHYDE DEHYDROGENASE"/>
    <property type="match status" value="1"/>
</dbReference>
<evidence type="ECO:0000313" key="10">
    <source>
        <dbReference type="Proteomes" id="UP001431209"/>
    </source>
</evidence>
<dbReference type="PIRSF" id="PIRSF036492">
    <property type="entry name" value="ALDH"/>
    <property type="match status" value="1"/>
</dbReference>
<dbReference type="Pfam" id="PF00171">
    <property type="entry name" value="Aldedh"/>
    <property type="match status" value="1"/>
</dbReference>
<evidence type="ECO:0000256" key="7">
    <source>
        <dbReference type="RuleBase" id="RU003345"/>
    </source>
</evidence>
<dbReference type="Proteomes" id="UP001431209">
    <property type="component" value="Unassembled WGS sequence"/>
</dbReference>
<accession>A0AAW2ZLD2</accession>
<evidence type="ECO:0000256" key="3">
    <source>
        <dbReference type="ARBA" id="ARBA00023027"/>
    </source>
</evidence>
<gene>
    <name evidence="9" type="ORF">AKO1_006675</name>
</gene>
<feature type="active site" evidence="5">
    <location>
        <position position="249"/>
    </location>
</feature>
<dbReference type="Gene3D" id="3.40.309.10">
    <property type="entry name" value="Aldehyde Dehydrogenase, Chain A, domain 2"/>
    <property type="match status" value="1"/>
</dbReference>
<dbReference type="SUPFAM" id="SSF53720">
    <property type="entry name" value="ALDH-like"/>
    <property type="match status" value="1"/>
</dbReference>
<dbReference type="GO" id="GO:0006081">
    <property type="term" value="P:aldehyde metabolic process"/>
    <property type="evidence" value="ECO:0007669"/>
    <property type="project" value="InterPro"/>
</dbReference>
<dbReference type="CDD" id="cd07087">
    <property type="entry name" value="ALDH_F3-13-14_CALDH-like"/>
    <property type="match status" value="1"/>
</dbReference>
<evidence type="ECO:0000256" key="2">
    <source>
        <dbReference type="ARBA" id="ARBA00023002"/>
    </source>
</evidence>
<dbReference type="InterPro" id="IPR016163">
    <property type="entry name" value="Ald_DH_C"/>
</dbReference>
<reference evidence="9 10" key="1">
    <citation type="submission" date="2024-03" db="EMBL/GenBank/DDBJ databases">
        <title>The Acrasis kona genome and developmental transcriptomes reveal deep origins of eukaryotic multicellular pathways.</title>
        <authorList>
            <person name="Sheikh S."/>
            <person name="Fu C.-J."/>
            <person name="Brown M.W."/>
            <person name="Baldauf S.L."/>
        </authorList>
    </citation>
    <scope>NUCLEOTIDE SEQUENCE [LARGE SCALE GENOMIC DNA]</scope>
    <source>
        <strain evidence="9 10">ATCC MYA-3509</strain>
    </source>
</reference>
<evidence type="ECO:0000259" key="8">
    <source>
        <dbReference type="Pfam" id="PF00171"/>
    </source>
</evidence>
<sequence>MTDTPIKDIAGIVQSTRDYHNTGVTKSYEWRVKQLKAVSRMMSENVAEWEKALDADLKQNTFLKTTEVVSTITEVDNAISNLKSWMKPKIQPNLTVMNMPGTAMIHKEPYGTVLIISPFNYPISLLTKPLVGALAAGNCAIVKPSELSENVSATFARLIPRYLDTNAVKVILGAIPESTELLKHHFDYILYTGSPVVGKVVMKAAAEHLTPVTLELGGKSPCIVDKDVNMEVAAKRIAWGKFLNLGQTCVAPDYIFVHKQVKAQLIQKLKENVKTFYGNDPKTSNDYSRIISQRHAERLIKLLEGCESKIAMGGDGDANNKYISPTIVDEPNLESKLMREEIFGPILPIMSYDDLDQVIKFINDRPKPLALYLFSSNGKLSDKLINETSSGAVIVNDVVVHNTVSTLPFGGVGNSGMGAYNGEFTFDTFTHQKTVLLKPTWIDPFARYPPYDSNKIAIIRIGLMYSLKGLISLAKYATPAVVGVGIGYYLWAAKL</sequence>
<dbReference type="PROSITE" id="PS00687">
    <property type="entry name" value="ALDEHYDE_DEHYDR_GLU"/>
    <property type="match status" value="1"/>
</dbReference>